<dbReference type="FunFam" id="3.60.15.10:FF:000002">
    <property type="entry name" value="Ribonuclease Z"/>
    <property type="match status" value="1"/>
</dbReference>
<dbReference type="PANTHER" id="PTHR46018:SF2">
    <property type="entry name" value="ZINC PHOSPHODIESTERASE ELAC PROTEIN 1"/>
    <property type="match status" value="1"/>
</dbReference>
<reference evidence="12 13" key="1">
    <citation type="journal article" date="2015" name="PLoS ONE">
        <title>Genome Sequence of Bacillus endophyticus and Analysis of Its Companion Mechanism in the Ketogulonigenium vulgare-Bacillus Strain Consortium.</title>
        <authorList>
            <person name="Jia N."/>
            <person name="Du J."/>
            <person name="Ding M.Z."/>
            <person name="Gao F."/>
            <person name="Yuan Y.J."/>
        </authorList>
    </citation>
    <scope>NUCLEOTIDE SEQUENCE [LARGE SCALE GENOMIC DNA]</scope>
    <source>
        <strain evidence="12 13">Hbe603</strain>
    </source>
</reference>
<evidence type="ECO:0000256" key="9">
    <source>
        <dbReference type="ARBA" id="ARBA00057812"/>
    </source>
</evidence>
<dbReference type="NCBIfam" id="TIGR02651">
    <property type="entry name" value="RNase_Z"/>
    <property type="match status" value="1"/>
</dbReference>
<evidence type="ECO:0000256" key="8">
    <source>
        <dbReference type="ARBA" id="ARBA00022833"/>
    </source>
</evidence>
<reference evidence="13" key="2">
    <citation type="submission" date="2015-06" db="EMBL/GenBank/DDBJ databases">
        <title>Genome Sequence of Bacillus endophyticus and Analysis of its Companion Mechanism in the Ketogulonigenium vulgare-Bacillus strain Consortium.</title>
        <authorList>
            <person name="Jia N."/>
            <person name="Du J."/>
            <person name="Ding M.-Z."/>
            <person name="Gao F."/>
            <person name="Yuan Y.-J."/>
        </authorList>
    </citation>
    <scope>NUCLEOTIDE SEQUENCE [LARGE SCALE GENOMIC DNA]</scope>
    <source>
        <strain evidence="13">Hbe603</strain>
    </source>
</reference>
<feature type="active site" description="Proton acceptor" evidence="10">
    <location>
        <position position="67"/>
    </location>
</feature>
<keyword evidence="6 10" id="KW-0255">Endonuclease</keyword>
<dbReference type="PATRIC" id="fig|135735.6.peg.4096"/>
<feature type="binding site" evidence="10">
    <location>
        <position position="67"/>
    </location>
    <ligand>
        <name>Zn(2+)</name>
        <dbReference type="ChEBI" id="CHEBI:29105"/>
        <label>2</label>
        <note>catalytic</note>
    </ligand>
</feature>
<dbReference type="PANTHER" id="PTHR46018">
    <property type="entry name" value="ZINC PHOSPHODIESTERASE ELAC PROTEIN 1"/>
    <property type="match status" value="1"/>
</dbReference>
<dbReference type="GeneID" id="93700018"/>
<evidence type="ECO:0000256" key="3">
    <source>
        <dbReference type="ARBA" id="ARBA00022694"/>
    </source>
</evidence>
<comment type="subunit">
    <text evidence="1 10">Homodimer.</text>
</comment>
<feature type="binding site" evidence="10">
    <location>
        <position position="269"/>
    </location>
    <ligand>
        <name>Zn(2+)</name>
        <dbReference type="ChEBI" id="CHEBI:29105"/>
        <label>2</label>
        <note>catalytic</note>
    </ligand>
</feature>
<name>A0A0H4L095_9BACI</name>
<dbReference type="InterPro" id="IPR013471">
    <property type="entry name" value="RNase_Z/BN"/>
</dbReference>
<evidence type="ECO:0000313" key="13">
    <source>
        <dbReference type="Proteomes" id="UP000036202"/>
    </source>
</evidence>
<feature type="binding site" evidence="10">
    <location>
        <position position="63"/>
    </location>
    <ligand>
        <name>Zn(2+)</name>
        <dbReference type="ChEBI" id="CHEBI:29105"/>
        <label>1</label>
        <note>catalytic</note>
    </ligand>
</feature>
<proteinExistence type="inferred from homology"/>
<sequence length="309" mass="34707">MDLLFLGTGAGVPAKHRNVTSLALNLLGERGVTWLFDCGEATQHQVLHTSIRPRRIEKIFITHLHGDHIFGLPGFLGSRSFQGGETPLTIYGPKGIKEFVDISLRVSETHLRYPIHFGEVEDGIVFEDEQFVVEARLLEHGVSSYGYRIIEKDTKGTLLVEKLRELGIKPGPVYRDIKEKEEVVLEDGRVLKSADYIGPSKKGRIVTILGDTRPCTNALELAKGADVLVHEATFSEEDDRIAHEYYHSTSFGAAETAKKAEVKKLILTHISSRYHKEEALVLLEEAKKTFENTEMAFDFSQFMIDNEGR</sequence>
<evidence type="ECO:0000256" key="7">
    <source>
        <dbReference type="ARBA" id="ARBA00022801"/>
    </source>
</evidence>
<comment type="similarity">
    <text evidence="10">Belongs to the RNase Z family.</text>
</comment>
<dbReference type="GO" id="GO:0042802">
    <property type="term" value="F:identical protein binding"/>
    <property type="evidence" value="ECO:0007669"/>
    <property type="project" value="UniProtKB-ARBA"/>
</dbReference>
<dbReference type="AlphaFoldDB" id="A0A0H4L095"/>
<feature type="binding site" evidence="10">
    <location>
        <position position="65"/>
    </location>
    <ligand>
        <name>Zn(2+)</name>
        <dbReference type="ChEBI" id="CHEBI:29105"/>
        <label>1</label>
        <note>catalytic</note>
    </ligand>
</feature>
<organism evidence="12 13">
    <name type="scientific">Priestia filamentosa</name>
    <dbReference type="NCBI Taxonomy" id="1402861"/>
    <lineage>
        <taxon>Bacteria</taxon>
        <taxon>Bacillati</taxon>
        <taxon>Bacillota</taxon>
        <taxon>Bacilli</taxon>
        <taxon>Bacillales</taxon>
        <taxon>Bacillaceae</taxon>
        <taxon>Priestia</taxon>
    </lineage>
</organism>
<accession>A0A0H4L095</accession>
<evidence type="ECO:0000256" key="4">
    <source>
        <dbReference type="ARBA" id="ARBA00022722"/>
    </source>
</evidence>
<evidence type="ECO:0000256" key="6">
    <source>
        <dbReference type="ARBA" id="ARBA00022759"/>
    </source>
</evidence>
<feature type="binding site" evidence="10">
    <location>
        <position position="211"/>
    </location>
    <ligand>
        <name>Zn(2+)</name>
        <dbReference type="ChEBI" id="CHEBI:29105"/>
        <label>2</label>
        <note>catalytic</note>
    </ligand>
</feature>
<dbReference type="EMBL" id="CP011974">
    <property type="protein sequence ID" value="AKO94048.1"/>
    <property type="molecule type" value="Genomic_DNA"/>
</dbReference>
<evidence type="ECO:0000256" key="10">
    <source>
        <dbReference type="HAMAP-Rule" id="MF_01818"/>
    </source>
</evidence>
<feature type="binding site" evidence="10">
    <location>
        <position position="140"/>
    </location>
    <ligand>
        <name>Zn(2+)</name>
        <dbReference type="ChEBI" id="CHEBI:29105"/>
        <label>1</label>
        <note>catalytic</note>
    </ligand>
</feature>
<keyword evidence="8 10" id="KW-0862">Zinc</keyword>
<keyword evidence="7 10" id="KW-0378">Hydrolase</keyword>
<keyword evidence="13" id="KW-1185">Reference proteome</keyword>
<evidence type="ECO:0000259" key="11">
    <source>
        <dbReference type="Pfam" id="PF12706"/>
    </source>
</evidence>
<dbReference type="KEGG" id="beo:BEH_19300"/>
<evidence type="ECO:0000256" key="2">
    <source>
        <dbReference type="ARBA" id="ARBA00012477"/>
    </source>
</evidence>
<dbReference type="HAMAP" id="MF_01818">
    <property type="entry name" value="RNase_Z_BN"/>
    <property type="match status" value="1"/>
</dbReference>
<dbReference type="Gene3D" id="3.60.15.10">
    <property type="entry name" value="Ribonuclease Z/Hydroxyacylglutathione hydrolase-like"/>
    <property type="match status" value="1"/>
</dbReference>
<feature type="domain" description="Metallo-beta-lactamase" evidence="11">
    <location>
        <begin position="202"/>
        <end position="270"/>
    </location>
</feature>
<gene>
    <name evidence="10" type="primary">rnz</name>
    <name evidence="12" type="ORF">BEH_19300</name>
</gene>
<keyword evidence="3 10" id="KW-0819">tRNA processing</keyword>
<feature type="binding site" evidence="10">
    <location>
        <position position="68"/>
    </location>
    <ligand>
        <name>Zn(2+)</name>
        <dbReference type="ChEBI" id="CHEBI:29105"/>
        <label>2</label>
        <note>catalytic</note>
    </ligand>
</feature>
<keyword evidence="4 10" id="KW-0540">Nuclease</keyword>
<dbReference type="CDD" id="cd07717">
    <property type="entry name" value="RNaseZ_ZiPD-like_MBL-fold"/>
    <property type="match status" value="1"/>
</dbReference>
<dbReference type="InterPro" id="IPR036866">
    <property type="entry name" value="RibonucZ/Hydroxyglut_hydro"/>
</dbReference>
<dbReference type="Pfam" id="PF23023">
    <property type="entry name" value="Anti-Pycsar_Apyc1"/>
    <property type="match status" value="1"/>
</dbReference>
<evidence type="ECO:0000256" key="1">
    <source>
        <dbReference type="ARBA" id="ARBA00011738"/>
    </source>
</evidence>
<dbReference type="Pfam" id="PF12706">
    <property type="entry name" value="Lactamase_B_2"/>
    <property type="match status" value="1"/>
</dbReference>
<dbReference type="InterPro" id="IPR001279">
    <property type="entry name" value="Metallo-B-lactamas"/>
</dbReference>
<comment type="cofactor">
    <cofactor evidence="10">
        <name>Zn(2+)</name>
        <dbReference type="ChEBI" id="CHEBI:29105"/>
    </cofactor>
    <text evidence="10">Binds 2 Zn(2+) ions.</text>
</comment>
<comment type="catalytic activity">
    <reaction evidence="10">
        <text>Endonucleolytic cleavage of RNA, removing extra 3' nucleotides from tRNA precursor, generating 3' termini of tRNAs. A 3'-hydroxy group is left at the tRNA terminus and a 5'-phosphoryl group is left at the trailer molecule.</text>
        <dbReference type="EC" id="3.1.26.11"/>
    </reaction>
</comment>
<dbReference type="OrthoDB" id="9800940at2"/>
<comment type="function">
    <text evidence="9 10">Zinc phosphodiesterase, which displays some tRNA 3'-processing endonuclease activity. Probably involved in tRNA maturation, by removing a 3'-trailer from precursor tRNA.</text>
</comment>
<evidence type="ECO:0000313" key="12">
    <source>
        <dbReference type="EMBL" id="AKO94048.1"/>
    </source>
</evidence>
<dbReference type="SUPFAM" id="SSF56281">
    <property type="entry name" value="Metallo-hydrolase/oxidoreductase"/>
    <property type="match status" value="1"/>
</dbReference>
<evidence type="ECO:0000256" key="5">
    <source>
        <dbReference type="ARBA" id="ARBA00022723"/>
    </source>
</evidence>
<dbReference type="GO" id="GO:0042781">
    <property type="term" value="F:3'-tRNA processing endoribonuclease activity"/>
    <property type="evidence" value="ECO:0007669"/>
    <property type="project" value="UniProtKB-UniRule"/>
</dbReference>
<protein>
    <recommendedName>
        <fullName evidence="2 10">Ribonuclease Z</fullName>
        <shortName evidence="10">RNase Z</shortName>
        <ecNumber evidence="2 10">3.1.26.11</ecNumber>
    </recommendedName>
    <alternativeName>
        <fullName evidence="10">tRNA 3 endonuclease</fullName>
    </alternativeName>
    <alternativeName>
        <fullName evidence="10">tRNase Z</fullName>
    </alternativeName>
</protein>
<dbReference type="Proteomes" id="UP000036202">
    <property type="component" value="Chromosome"/>
</dbReference>
<dbReference type="RefSeq" id="WP_046217830.1">
    <property type="nucleotide sequence ID" value="NZ_CP011974.1"/>
</dbReference>
<dbReference type="NCBIfam" id="NF000801">
    <property type="entry name" value="PRK00055.1-3"/>
    <property type="match status" value="1"/>
</dbReference>
<keyword evidence="5 10" id="KW-0479">Metal-binding</keyword>
<dbReference type="GO" id="GO:0008270">
    <property type="term" value="F:zinc ion binding"/>
    <property type="evidence" value="ECO:0007669"/>
    <property type="project" value="UniProtKB-UniRule"/>
</dbReference>
<accession>A0A231SIQ3</accession>
<feature type="binding site" evidence="10">
    <location>
        <position position="211"/>
    </location>
    <ligand>
        <name>Zn(2+)</name>
        <dbReference type="ChEBI" id="CHEBI:29105"/>
        <label>1</label>
        <note>catalytic</note>
    </ligand>
</feature>
<dbReference type="EC" id="3.1.26.11" evidence="2 10"/>